<evidence type="ECO:0000256" key="3">
    <source>
        <dbReference type="ARBA" id="ARBA00022741"/>
    </source>
</evidence>
<accession>A0ABX8AWR9</accession>
<feature type="domain" description="ABC transporter" evidence="5">
    <location>
        <begin position="5"/>
        <end position="240"/>
    </location>
</feature>
<dbReference type="PROSITE" id="PS50893">
    <property type="entry name" value="ABC_TRANSPORTER_2"/>
    <property type="match status" value="1"/>
</dbReference>
<dbReference type="RefSeq" id="WP_211421540.1">
    <property type="nucleotide sequence ID" value="NZ_CP072642.1"/>
</dbReference>
<dbReference type="PROSITE" id="PS00211">
    <property type="entry name" value="ABC_TRANSPORTER_1"/>
    <property type="match status" value="1"/>
</dbReference>
<sequence>MRPVVEIEQLSMEYVTGFWRNKRVRSLVDLSLEVYAGEVFGFLGHNGAGKTTTLKILMRIVYPTGGTARILGCPLDDMSMRRRIGYLPESPYFYDYLTGWELLDYVGRLCGLDAAQRARRIPEMLALVGMQHAAHRPLRKYSKGMLQRIGIAQAILHDPEVVFLDEPMTGLDPIGRREVRDIMANLRDQGKTVFFSTHILSDVEALCDRVAILKQGRRVAYGTLAEIQAGRAATLEIVATETTPEAVAALERFAARLRRTAAGLHCELKSADQVGEAVAELHRHGGRLVSITPIKSALEEFFVRDETLSETF</sequence>
<dbReference type="Proteomes" id="UP000677668">
    <property type="component" value="Chromosome 1"/>
</dbReference>
<dbReference type="PANTHER" id="PTHR43335">
    <property type="entry name" value="ABC TRANSPORTER, ATP-BINDING PROTEIN"/>
    <property type="match status" value="1"/>
</dbReference>
<evidence type="ECO:0000256" key="1">
    <source>
        <dbReference type="ARBA" id="ARBA00005417"/>
    </source>
</evidence>
<keyword evidence="3" id="KW-0547">Nucleotide-binding</keyword>
<dbReference type="EMBL" id="CP072642">
    <property type="protein sequence ID" value="QUV93130.1"/>
    <property type="molecule type" value="Genomic_DNA"/>
</dbReference>
<name>A0ABX8AWR9_9BACT</name>
<keyword evidence="7" id="KW-1185">Reference proteome</keyword>
<organism evidence="6 7">
    <name type="scientific">Chloracidobacterium sp. N</name>
    <dbReference type="NCBI Taxonomy" id="2821540"/>
    <lineage>
        <taxon>Bacteria</taxon>
        <taxon>Pseudomonadati</taxon>
        <taxon>Acidobacteriota</taxon>
        <taxon>Terriglobia</taxon>
        <taxon>Terriglobales</taxon>
        <taxon>Acidobacteriaceae</taxon>
        <taxon>Chloracidobacterium</taxon>
        <taxon>Chloracidobacterium aggregatum</taxon>
    </lineage>
</organism>
<keyword evidence="2" id="KW-0813">Transport</keyword>
<dbReference type="InterPro" id="IPR003593">
    <property type="entry name" value="AAA+_ATPase"/>
</dbReference>
<dbReference type="Gene3D" id="3.40.50.300">
    <property type="entry name" value="P-loop containing nucleotide triphosphate hydrolases"/>
    <property type="match status" value="1"/>
</dbReference>
<evidence type="ECO:0000313" key="7">
    <source>
        <dbReference type="Proteomes" id="UP000677668"/>
    </source>
</evidence>
<gene>
    <name evidence="6" type="ORF">J8C05_07015</name>
</gene>
<dbReference type="InterPro" id="IPR017871">
    <property type="entry name" value="ABC_transporter-like_CS"/>
</dbReference>
<dbReference type="InterPro" id="IPR003439">
    <property type="entry name" value="ABC_transporter-like_ATP-bd"/>
</dbReference>
<dbReference type="GO" id="GO:0005524">
    <property type="term" value="F:ATP binding"/>
    <property type="evidence" value="ECO:0007669"/>
    <property type="project" value="UniProtKB-KW"/>
</dbReference>
<evidence type="ECO:0000259" key="5">
    <source>
        <dbReference type="PROSITE" id="PS50893"/>
    </source>
</evidence>
<reference evidence="6 7" key="1">
    <citation type="submission" date="2021-03" db="EMBL/GenBank/DDBJ databases">
        <title>Genomic and phenotypic characterization of Chloracidobacterium isolates provides evidence for multiple species.</title>
        <authorList>
            <person name="Saini M.K."/>
            <person name="Costas A.M.G."/>
            <person name="Tank M."/>
            <person name="Bryant D.A."/>
        </authorList>
    </citation>
    <scope>NUCLEOTIDE SEQUENCE [LARGE SCALE GENOMIC DNA]</scope>
    <source>
        <strain evidence="6 7">N</strain>
    </source>
</reference>
<dbReference type="SUPFAM" id="SSF52540">
    <property type="entry name" value="P-loop containing nucleoside triphosphate hydrolases"/>
    <property type="match status" value="1"/>
</dbReference>
<evidence type="ECO:0000256" key="4">
    <source>
        <dbReference type="ARBA" id="ARBA00022840"/>
    </source>
</evidence>
<dbReference type="Pfam" id="PF00005">
    <property type="entry name" value="ABC_tran"/>
    <property type="match status" value="1"/>
</dbReference>
<comment type="similarity">
    <text evidence="1">Belongs to the ABC transporter superfamily.</text>
</comment>
<dbReference type="CDD" id="cd03230">
    <property type="entry name" value="ABC_DR_subfamily_A"/>
    <property type="match status" value="1"/>
</dbReference>
<evidence type="ECO:0000313" key="6">
    <source>
        <dbReference type="EMBL" id="QUV93130.1"/>
    </source>
</evidence>
<proteinExistence type="inferred from homology"/>
<keyword evidence="4 6" id="KW-0067">ATP-binding</keyword>
<protein>
    <submittedName>
        <fullName evidence="6">ABC transporter ATP-binding protein</fullName>
    </submittedName>
</protein>
<dbReference type="SMART" id="SM00382">
    <property type="entry name" value="AAA"/>
    <property type="match status" value="1"/>
</dbReference>
<evidence type="ECO:0000256" key="2">
    <source>
        <dbReference type="ARBA" id="ARBA00022448"/>
    </source>
</evidence>
<dbReference type="InterPro" id="IPR027417">
    <property type="entry name" value="P-loop_NTPase"/>
</dbReference>